<feature type="repeat" description="PPR" evidence="4">
    <location>
        <begin position="95"/>
        <end position="129"/>
    </location>
</feature>
<keyword evidence="3" id="KW-0809">Transit peptide</keyword>
<keyword evidence="2" id="KW-0677">Repeat</keyword>
<dbReference type="Pfam" id="PF01535">
    <property type="entry name" value="PPR"/>
    <property type="match status" value="1"/>
</dbReference>
<organism evidence="5">
    <name type="scientific">Arundo donax</name>
    <name type="common">Giant reed</name>
    <name type="synonym">Donax arundinaceus</name>
    <dbReference type="NCBI Taxonomy" id="35708"/>
    <lineage>
        <taxon>Eukaryota</taxon>
        <taxon>Viridiplantae</taxon>
        <taxon>Streptophyta</taxon>
        <taxon>Embryophyta</taxon>
        <taxon>Tracheophyta</taxon>
        <taxon>Spermatophyta</taxon>
        <taxon>Magnoliopsida</taxon>
        <taxon>Liliopsida</taxon>
        <taxon>Poales</taxon>
        <taxon>Poaceae</taxon>
        <taxon>PACMAD clade</taxon>
        <taxon>Arundinoideae</taxon>
        <taxon>Arundineae</taxon>
        <taxon>Arundo</taxon>
    </lineage>
</organism>
<comment type="similarity">
    <text evidence="1">Belongs to the PPR family. P subfamily.</text>
</comment>
<dbReference type="NCBIfam" id="TIGR00756">
    <property type="entry name" value="PPR"/>
    <property type="match status" value="4"/>
</dbReference>
<dbReference type="PROSITE" id="PS51375">
    <property type="entry name" value="PPR"/>
    <property type="match status" value="3"/>
</dbReference>
<name>A0A0A8Z0G1_ARUDO</name>
<evidence type="ECO:0000313" key="5">
    <source>
        <dbReference type="EMBL" id="JAD32301.1"/>
    </source>
</evidence>
<evidence type="ECO:0000256" key="1">
    <source>
        <dbReference type="ARBA" id="ARBA00007626"/>
    </source>
</evidence>
<dbReference type="InterPro" id="IPR002885">
    <property type="entry name" value="PPR_rpt"/>
</dbReference>
<evidence type="ECO:0000256" key="3">
    <source>
        <dbReference type="ARBA" id="ARBA00022946"/>
    </source>
</evidence>
<protein>
    <recommendedName>
        <fullName evidence="6">Pentacotripeptide-repeat region of PRORP domain-containing protein</fullName>
    </recommendedName>
</protein>
<dbReference type="PANTHER" id="PTHR47447:SF22">
    <property type="entry name" value="TETRATRICOPEPTIDE-LIKE HELICAL DOMAIN SUPERFAMILY"/>
    <property type="match status" value="1"/>
</dbReference>
<evidence type="ECO:0000256" key="2">
    <source>
        <dbReference type="ARBA" id="ARBA00022737"/>
    </source>
</evidence>
<dbReference type="InterPro" id="IPR011990">
    <property type="entry name" value="TPR-like_helical_dom_sf"/>
</dbReference>
<reference evidence="5" key="1">
    <citation type="submission" date="2014-09" db="EMBL/GenBank/DDBJ databases">
        <authorList>
            <person name="Magalhaes I.L.F."/>
            <person name="Oliveira U."/>
            <person name="Santos F.R."/>
            <person name="Vidigal T.H.D.A."/>
            <person name="Brescovit A.D."/>
            <person name="Santos A.J."/>
        </authorList>
    </citation>
    <scope>NUCLEOTIDE SEQUENCE</scope>
    <source>
        <tissue evidence="5">Shoot tissue taken approximately 20 cm above the soil surface</tissue>
    </source>
</reference>
<proteinExistence type="inferred from homology"/>
<feature type="repeat" description="PPR" evidence="4">
    <location>
        <begin position="130"/>
        <end position="164"/>
    </location>
</feature>
<dbReference type="Pfam" id="PF13041">
    <property type="entry name" value="PPR_2"/>
    <property type="match status" value="2"/>
</dbReference>
<dbReference type="PANTHER" id="PTHR47447">
    <property type="entry name" value="OS03G0856100 PROTEIN"/>
    <property type="match status" value="1"/>
</dbReference>
<dbReference type="EMBL" id="GBRH01265594">
    <property type="protein sequence ID" value="JAD32301.1"/>
    <property type="molecule type" value="Transcribed_RNA"/>
</dbReference>
<evidence type="ECO:0008006" key="6">
    <source>
        <dbReference type="Google" id="ProtNLM"/>
    </source>
</evidence>
<dbReference type="Gene3D" id="1.25.40.10">
    <property type="entry name" value="Tetratricopeptide repeat domain"/>
    <property type="match status" value="2"/>
</dbReference>
<sequence length="262" mass="29739">MEREGVRPDVVTYNIFIDGCGHMGYINRAFSALKRMMDASCEPNYWTYCILLKHFLKSSLVNVHYVDTSGLWNVIELDTVWQLLEMMVKHGLNPTKVTYSSIIAGFCKATRLEEACVLLDHMCGKGISPNEEIYTMLIKCCCDTKFFKKALSFVGNMIECGFQPHLESYQYLIIGLCDEGDFDKAESLFCGLLGMDYNHDEVAWKILNDGLLKAGHVDICSHLLSTMENRHCHINSETYAMVTRNMHEASGSVVSELRREAT</sequence>
<dbReference type="AlphaFoldDB" id="A0A0A8Z0G1"/>
<accession>A0A0A8Z0G1</accession>
<feature type="repeat" description="PPR" evidence="4">
    <location>
        <begin position="9"/>
        <end position="43"/>
    </location>
</feature>
<evidence type="ECO:0000256" key="4">
    <source>
        <dbReference type="PROSITE-ProRule" id="PRU00708"/>
    </source>
</evidence>
<reference evidence="5" key="2">
    <citation type="journal article" date="2015" name="Data Brief">
        <title>Shoot transcriptome of the giant reed, Arundo donax.</title>
        <authorList>
            <person name="Barrero R.A."/>
            <person name="Guerrero F.D."/>
            <person name="Moolhuijzen P."/>
            <person name="Goolsby J.A."/>
            <person name="Tidwell J."/>
            <person name="Bellgard S.E."/>
            <person name="Bellgard M.I."/>
        </authorList>
    </citation>
    <scope>NUCLEOTIDE SEQUENCE</scope>
    <source>
        <tissue evidence="5">Shoot tissue taken approximately 20 cm above the soil surface</tissue>
    </source>
</reference>